<gene>
    <name evidence="2" type="ORF">SAMN02746091_02381</name>
</gene>
<dbReference type="AlphaFoldDB" id="A0A1M5B6A6"/>
<feature type="transmembrane region" description="Helical" evidence="1">
    <location>
        <begin position="132"/>
        <end position="155"/>
    </location>
</feature>
<keyword evidence="1" id="KW-1133">Transmembrane helix</keyword>
<dbReference type="Proteomes" id="UP000184423">
    <property type="component" value="Unassembled WGS sequence"/>
</dbReference>
<keyword evidence="3" id="KW-1185">Reference proteome</keyword>
<proteinExistence type="predicted"/>
<feature type="transmembrane region" description="Helical" evidence="1">
    <location>
        <begin position="190"/>
        <end position="212"/>
    </location>
</feature>
<feature type="transmembrane region" description="Helical" evidence="1">
    <location>
        <begin position="98"/>
        <end position="126"/>
    </location>
</feature>
<name>A0A1M5B6A6_9CLOT</name>
<feature type="transmembrane region" description="Helical" evidence="1">
    <location>
        <begin position="21"/>
        <end position="44"/>
    </location>
</feature>
<evidence type="ECO:0008006" key="4">
    <source>
        <dbReference type="Google" id="ProtNLM"/>
    </source>
</evidence>
<feature type="transmembrane region" description="Helical" evidence="1">
    <location>
        <begin position="56"/>
        <end position="77"/>
    </location>
</feature>
<keyword evidence="1" id="KW-0812">Transmembrane</keyword>
<reference evidence="3" key="1">
    <citation type="submission" date="2016-11" db="EMBL/GenBank/DDBJ databases">
        <authorList>
            <person name="Varghese N."/>
            <person name="Submissions S."/>
        </authorList>
    </citation>
    <scope>NUCLEOTIDE SEQUENCE [LARGE SCALE GENOMIC DNA]</scope>
    <source>
        <strain evidence="3">DSM 10124</strain>
    </source>
</reference>
<organism evidence="2 3">
    <name type="scientific">Caloramator proteoclasticus DSM 10124</name>
    <dbReference type="NCBI Taxonomy" id="1121262"/>
    <lineage>
        <taxon>Bacteria</taxon>
        <taxon>Bacillati</taxon>
        <taxon>Bacillota</taxon>
        <taxon>Clostridia</taxon>
        <taxon>Eubacteriales</taxon>
        <taxon>Clostridiaceae</taxon>
        <taxon>Caloramator</taxon>
    </lineage>
</organism>
<accession>A0A1M5B6A6</accession>
<protein>
    <recommendedName>
        <fullName evidence="4">ABC-2 family transporter protein</fullName>
    </recommendedName>
</protein>
<evidence type="ECO:0000256" key="1">
    <source>
        <dbReference type="SAM" id="Phobius"/>
    </source>
</evidence>
<sequence>MLYMVNKIKFIKLELKNLIKPMFISLVLINVILFMLLLNLNDFFATLKNMRDLSQLYVLVLLISISYSIIFISTINLEKEKLYNLYHRYFVIPIKSPYNLIIKIIPLVIIDLVLLIFWGIILFLMYSPVKLQIYLLYLLLSIIFIIGGILTFFYFNLTISNSSILHAIKFILIFAFAYIPKFLITKNISIQLLFGLILFLIIAIFFVGIFLVNKLSSEKVLLQ</sequence>
<dbReference type="EMBL" id="FQVG01000063">
    <property type="protein sequence ID" value="SHF37722.1"/>
    <property type="molecule type" value="Genomic_DNA"/>
</dbReference>
<evidence type="ECO:0000313" key="2">
    <source>
        <dbReference type="EMBL" id="SHF37722.1"/>
    </source>
</evidence>
<feature type="transmembrane region" description="Helical" evidence="1">
    <location>
        <begin position="167"/>
        <end position="184"/>
    </location>
</feature>
<evidence type="ECO:0000313" key="3">
    <source>
        <dbReference type="Proteomes" id="UP000184423"/>
    </source>
</evidence>
<keyword evidence="1" id="KW-0472">Membrane</keyword>